<dbReference type="OMA" id="YDEGSFW"/>
<dbReference type="PANTHER" id="PTHR33624">
    <property type="entry name" value="SIGMA FACTOR BINDING PROTEIN 1, CHLOROPLASTIC"/>
    <property type="match status" value="1"/>
</dbReference>
<proteinExistence type="predicted"/>
<dbReference type="Gramene" id="OIS95963">
    <property type="protein sequence ID" value="OIS95963"/>
    <property type="gene ID" value="A4A49_20961"/>
</dbReference>
<sequence length="173" mass="19162">MDCIGVMKCKNVKKQRRRSDDHNSKSNIKVVYISTPMKVKTSASRFRALVQELTGPDSDIVRIMESNGATEFEDYNGRDNNELHELLPAAKSFNELHEPLPAAKSLSQSPSLSSSSSLLQAKSNSSSVSSESNYFTEPNFEDLLFSSQMEDQFLALLESANSEIDVLGSYDAL</sequence>
<name>A0A1J6HUD7_NICAT</name>
<feature type="domain" description="VQ" evidence="1">
    <location>
        <begin position="33"/>
        <end position="59"/>
    </location>
</feature>
<dbReference type="PANTHER" id="PTHR33624:SF31">
    <property type="entry name" value="SIGMA FACTOR BINDING PROTEIN 1, CHLOROPLASTIC-LIKE"/>
    <property type="match status" value="1"/>
</dbReference>
<dbReference type="EMBL" id="MJEQ01037194">
    <property type="protein sequence ID" value="OIS95963.1"/>
    <property type="molecule type" value="Genomic_DNA"/>
</dbReference>
<evidence type="ECO:0000313" key="2">
    <source>
        <dbReference type="EMBL" id="OIS95963.1"/>
    </source>
</evidence>
<keyword evidence="3" id="KW-1185">Reference proteome</keyword>
<organism evidence="2 3">
    <name type="scientific">Nicotiana attenuata</name>
    <name type="common">Coyote tobacco</name>
    <dbReference type="NCBI Taxonomy" id="49451"/>
    <lineage>
        <taxon>Eukaryota</taxon>
        <taxon>Viridiplantae</taxon>
        <taxon>Streptophyta</taxon>
        <taxon>Embryophyta</taxon>
        <taxon>Tracheophyta</taxon>
        <taxon>Spermatophyta</taxon>
        <taxon>Magnoliopsida</taxon>
        <taxon>eudicotyledons</taxon>
        <taxon>Gunneridae</taxon>
        <taxon>Pentapetalae</taxon>
        <taxon>asterids</taxon>
        <taxon>lamiids</taxon>
        <taxon>Solanales</taxon>
        <taxon>Solanaceae</taxon>
        <taxon>Nicotianoideae</taxon>
        <taxon>Nicotianeae</taxon>
        <taxon>Nicotiana</taxon>
    </lineage>
</organism>
<accession>A0A1J6HUD7</accession>
<dbReference type="AlphaFoldDB" id="A0A1J6HUD7"/>
<dbReference type="Proteomes" id="UP000187609">
    <property type="component" value="Unassembled WGS sequence"/>
</dbReference>
<evidence type="ECO:0000259" key="1">
    <source>
        <dbReference type="Pfam" id="PF05678"/>
    </source>
</evidence>
<dbReference type="Pfam" id="PF05678">
    <property type="entry name" value="VQ"/>
    <property type="match status" value="1"/>
</dbReference>
<dbReference type="InterPro" id="IPR008889">
    <property type="entry name" value="VQ"/>
</dbReference>
<evidence type="ECO:0000313" key="3">
    <source>
        <dbReference type="Proteomes" id="UP000187609"/>
    </source>
</evidence>
<dbReference type="InterPro" id="IPR039335">
    <property type="entry name" value="SIB1/2"/>
</dbReference>
<comment type="caution">
    <text evidence="2">The sequence shown here is derived from an EMBL/GenBank/DDBJ whole genome shotgun (WGS) entry which is preliminary data.</text>
</comment>
<dbReference type="STRING" id="49451.A0A1J6HUD7"/>
<protein>
    <recommendedName>
        <fullName evidence="1">VQ domain-containing protein</fullName>
    </recommendedName>
</protein>
<gene>
    <name evidence="2" type="ORF">A4A49_20961</name>
</gene>
<reference evidence="2" key="1">
    <citation type="submission" date="2016-11" db="EMBL/GenBank/DDBJ databases">
        <title>The genome of Nicotiana attenuata.</title>
        <authorList>
            <person name="Xu S."/>
            <person name="Brockmoeller T."/>
            <person name="Gaquerel E."/>
            <person name="Navarro A."/>
            <person name="Kuhl H."/>
            <person name="Gase K."/>
            <person name="Ling Z."/>
            <person name="Zhou W."/>
            <person name="Kreitzer C."/>
            <person name="Stanke M."/>
            <person name="Tang H."/>
            <person name="Lyons E."/>
            <person name="Pandey P."/>
            <person name="Pandey S.P."/>
            <person name="Timmermann B."/>
            <person name="Baldwin I.T."/>
        </authorList>
    </citation>
    <scope>NUCLEOTIDE SEQUENCE [LARGE SCALE GENOMIC DNA]</scope>
    <source>
        <strain evidence="2">UT</strain>
    </source>
</reference>